<name>A0A0X1KJ38_9EURY</name>
<dbReference type="NCBIfam" id="NF041207">
    <property type="entry name" value="tRNA_bind_PBP11"/>
    <property type="match status" value="1"/>
</dbReference>
<dbReference type="GO" id="GO:0005525">
    <property type="term" value="F:GTP binding"/>
    <property type="evidence" value="ECO:0007669"/>
    <property type="project" value="UniProtKB-KW"/>
</dbReference>
<protein>
    <submittedName>
        <fullName evidence="2">Translation factor</fullName>
    </submittedName>
</protein>
<gene>
    <name evidence="2" type="ORF">X802_03265</name>
</gene>
<accession>A0A0X1KJ38</accession>
<dbReference type="GO" id="GO:0006412">
    <property type="term" value="P:translation"/>
    <property type="evidence" value="ECO:0007669"/>
    <property type="project" value="UniProtKB-KW"/>
</dbReference>
<dbReference type="PATRIC" id="fig|1432656.3.peg.630"/>
<evidence type="ECO:0000259" key="1">
    <source>
        <dbReference type="Pfam" id="PF14578"/>
    </source>
</evidence>
<dbReference type="InterPro" id="IPR029459">
    <property type="entry name" value="EFTU-type"/>
</dbReference>
<dbReference type="AlphaFoldDB" id="A0A0X1KJ38"/>
<feature type="domain" description="Elongation factor Tu-type" evidence="1">
    <location>
        <begin position="20"/>
        <end position="97"/>
    </location>
</feature>
<keyword evidence="3" id="KW-1185">Reference proteome</keyword>
<evidence type="ECO:0000313" key="2">
    <source>
        <dbReference type="EMBL" id="AJC71294.1"/>
    </source>
</evidence>
<evidence type="ECO:0000313" key="3">
    <source>
        <dbReference type="Proteomes" id="UP000062043"/>
    </source>
</evidence>
<dbReference type="EMBL" id="CP007140">
    <property type="protein sequence ID" value="AJC71294.1"/>
    <property type="molecule type" value="Genomic_DNA"/>
</dbReference>
<dbReference type="SUPFAM" id="SSF50447">
    <property type="entry name" value="Translation proteins"/>
    <property type="match status" value="1"/>
</dbReference>
<dbReference type="KEGG" id="tgy:X802_03265"/>
<dbReference type="STRING" id="1432656.X802_03265"/>
<reference evidence="2 3" key="1">
    <citation type="submission" date="2014-01" db="EMBL/GenBank/DDBJ databases">
        <title>Genome sequencing of Thermococcus guaymasensis.</title>
        <authorList>
            <person name="Zhang X."/>
            <person name="Alvare G."/>
            <person name="Fristensky B."/>
            <person name="Chen L."/>
            <person name="Suen T."/>
            <person name="Chen Q."/>
            <person name="Ma K."/>
        </authorList>
    </citation>
    <scope>NUCLEOTIDE SEQUENCE [LARGE SCALE GENOMIC DNA]</scope>
    <source>
        <strain evidence="2 3">DSM 11113</strain>
    </source>
</reference>
<dbReference type="Proteomes" id="UP000062043">
    <property type="component" value="Chromosome"/>
</dbReference>
<dbReference type="CDD" id="cd16265">
    <property type="entry name" value="Translation_Factor_II"/>
    <property type="match status" value="1"/>
</dbReference>
<organism evidence="2 3">
    <name type="scientific">Thermococcus guaymasensis DSM 11113</name>
    <dbReference type="NCBI Taxonomy" id="1432656"/>
    <lineage>
        <taxon>Archaea</taxon>
        <taxon>Methanobacteriati</taxon>
        <taxon>Methanobacteriota</taxon>
        <taxon>Thermococci</taxon>
        <taxon>Thermococcales</taxon>
        <taxon>Thermococcaceae</taxon>
        <taxon>Thermococcus</taxon>
    </lineage>
</organism>
<sequence>MRRFFGGRKKAEEIEIVSRKPVAKFKVEQSLNVLGKETLIGEVEGIIYPGYKVKGESVALVREIQKDRKKVDFAVDGDRVALVLEGKTNAKKGDVLEVYQS</sequence>
<proteinExistence type="predicted"/>
<dbReference type="Pfam" id="PF14578">
    <property type="entry name" value="GTP_EFTU_D4"/>
    <property type="match status" value="1"/>
</dbReference>
<dbReference type="InterPro" id="IPR009000">
    <property type="entry name" value="Transl_B-barrel_sf"/>
</dbReference>
<dbReference type="Gene3D" id="2.40.30.10">
    <property type="entry name" value="Translation factors"/>
    <property type="match status" value="1"/>
</dbReference>